<name>A0A1S9N9C6_CLOBE</name>
<sequence>MNRYSNLKIKSEQNYKIAEIAREKEYYDVAVSRYYYSLFQLVDYILYSKKDDFDPSHSENSHVVTITEFNKFVCRKLKKKLQDEEITDLLVLADMKRWRKQADYNKDRLITKEEFDNDFIIKFNSCYRTIHTKILDKEE</sequence>
<evidence type="ECO:0000313" key="2">
    <source>
        <dbReference type="EMBL" id="OOP74154.1"/>
    </source>
</evidence>
<dbReference type="Gene3D" id="1.20.120.330">
    <property type="entry name" value="Nucleotidyltransferases domain 2"/>
    <property type="match status" value="1"/>
</dbReference>
<dbReference type="SUPFAM" id="SSF47473">
    <property type="entry name" value="EF-hand"/>
    <property type="match status" value="1"/>
</dbReference>
<organism evidence="2 3">
    <name type="scientific">Clostridium beijerinckii</name>
    <name type="common">Clostridium MP</name>
    <dbReference type="NCBI Taxonomy" id="1520"/>
    <lineage>
        <taxon>Bacteria</taxon>
        <taxon>Bacillati</taxon>
        <taxon>Bacillota</taxon>
        <taxon>Clostridia</taxon>
        <taxon>Eubacteriales</taxon>
        <taxon>Clostridiaceae</taxon>
        <taxon>Clostridium</taxon>
    </lineage>
</organism>
<accession>A0A1S9N9C6</accession>
<feature type="domain" description="HEPN" evidence="1">
    <location>
        <begin position="8"/>
        <end position="115"/>
    </location>
</feature>
<protein>
    <recommendedName>
        <fullName evidence="1">HEPN domain-containing protein</fullName>
    </recommendedName>
</protein>
<reference evidence="2 3" key="1">
    <citation type="submission" date="2017-02" db="EMBL/GenBank/DDBJ databases">
        <title>Genome sequence of Clostridium beijerinckii Br21.</title>
        <authorList>
            <person name="Fonseca B.C."/>
            <person name="Guazzaroni M.E."/>
            <person name="Riano-Pachon D.M."/>
            <person name="Reginatto V."/>
        </authorList>
    </citation>
    <scope>NUCLEOTIDE SEQUENCE [LARGE SCALE GENOMIC DNA]</scope>
    <source>
        <strain evidence="2 3">Br21</strain>
    </source>
</reference>
<dbReference type="PROSITE" id="PS00018">
    <property type="entry name" value="EF_HAND_1"/>
    <property type="match status" value="1"/>
</dbReference>
<dbReference type="Pfam" id="PF05168">
    <property type="entry name" value="HEPN"/>
    <property type="match status" value="1"/>
</dbReference>
<dbReference type="AlphaFoldDB" id="A0A1S9N9C6"/>
<dbReference type="InterPro" id="IPR018247">
    <property type="entry name" value="EF_Hand_1_Ca_BS"/>
</dbReference>
<evidence type="ECO:0000259" key="1">
    <source>
        <dbReference type="Pfam" id="PF05168"/>
    </source>
</evidence>
<dbReference type="InterPro" id="IPR011992">
    <property type="entry name" value="EF-hand-dom_pair"/>
</dbReference>
<proteinExistence type="predicted"/>
<comment type="caution">
    <text evidence="2">The sequence shown here is derived from an EMBL/GenBank/DDBJ whole genome shotgun (WGS) entry which is preliminary data.</text>
</comment>
<dbReference type="EMBL" id="MWMH01000002">
    <property type="protein sequence ID" value="OOP74154.1"/>
    <property type="molecule type" value="Genomic_DNA"/>
</dbReference>
<gene>
    <name evidence="2" type="ORF">CBEIBR21_06550</name>
</gene>
<evidence type="ECO:0000313" key="3">
    <source>
        <dbReference type="Proteomes" id="UP000190959"/>
    </source>
</evidence>
<dbReference type="RefSeq" id="WP_078114994.1">
    <property type="nucleotide sequence ID" value="NZ_MWMH01000002.1"/>
</dbReference>
<dbReference type="Proteomes" id="UP000190959">
    <property type="component" value="Unassembled WGS sequence"/>
</dbReference>
<dbReference type="InterPro" id="IPR007842">
    <property type="entry name" value="HEPN_dom"/>
</dbReference>